<accession>A0AAP0EP89</accession>
<reference evidence="2 3" key="1">
    <citation type="submission" date="2024-01" db="EMBL/GenBank/DDBJ databases">
        <title>Genome assemblies of Stephania.</title>
        <authorList>
            <person name="Yang L."/>
        </authorList>
    </citation>
    <scope>NUCLEOTIDE SEQUENCE [LARGE SCALE GENOMIC DNA]</scope>
    <source>
        <strain evidence="2">YNDBR</strain>
        <tissue evidence="2">Leaf</tissue>
    </source>
</reference>
<evidence type="ECO:0000313" key="2">
    <source>
        <dbReference type="EMBL" id="KAK9093293.1"/>
    </source>
</evidence>
<proteinExistence type="predicted"/>
<name>A0AAP0EP89_9MAGN</name>
<feature type="compositionally biased region" description="Basic and acidic residues" evidence="1">
    <location>
        <begin position="1"/>
        <end position="27"/>
    </location>
</feature>
<keyword evidence="3" id="KW-1185">Reference proteome</keyword>
<evidence type="ECO:0000313" key="3">
    <source>
        <dbReference type="Proteomes" id="UP001420932"/>
    </source>
</evidence>
<gene>
    <name evidence="2" type="ORF">Syun_028204</name>
</gene>
<feature type="region of interest" description="Disordered" evidence="1">
    <location>
        <begin position="1"/>
        <end position="105"/>
    </location>
</feature>
<dbReference type="Proteomes" id="UP001420932">
    <property type="component" value="Unassembled WGS sequence"/>
</dbReference>
<organism evidence="2 3">
    <name type="scientific">Stephania yunnanensis</name>
    <dbReference type="NCBI Taxonomy" id="152371"/>
    <lineage>
        <taxon>Eukaryota</taxon>
        <taxon>Viridiplantae</taxon>
        <taxon>Streptophyta</taxon>
        <taxon>Embryophyta</taxon>
        <taxon>Tracheophyta</taxon>
        <taxon>Spermatophyta</taxon>
        <taxon>Magnoliopsida</taxon>
        <taxon>Ranunculales</taxon>
        <taxon>Menispermaceae</taxon>
        <taxon>Menispermoideae</taxon>
        <taxon>Cissampelideae</taxon>
        <taxon>Stephania</taxon>
    </lineage>
</organism>
<comment type="caution">
    <text evidence="2">The sequence shown here is derived from an EMBL/GenBank/DDBJ whole genome shotgun (WGS) entry which is preliminary data.</text>
</comment>
<dbReference type="AlphaFoldDB" id="A0AAP0EP89"/>
<feature type="compositionally biased region" description="Low complexity" evidence="1">
    <location>
        <begin position="33"/>
        <end position="42"/>
    </location>
</feature>
<evidence type="ECO:0000256" key="1">
    <source>
        <dbReference type="SAM" id="MobiDB-lite"/>
    </source>
</evidence>
<dbReference type="EMBL" id="JBBNAF010000012">
    <property type="protein sequence ID" value="KAK9093293.1"/>
    <property type="molecule type" value="Genomic_DNA"/>
</dbReference>
<protein>
    <submittedName>
        <fullName evidence="2">Uncharacterized protein</fullName>
    </submittedName>
</protein>
<feature type="compositionally biased region" description="Basic and acidic residues" evidence="1">
    <location>
        <begin position="69"/>
        <end position="79"/>
    </location>
</feature>
<sequence length="105" mass="11647">MRAGEREREEKGSDGEREAVGKRTDDRRRRRAGGVAARRLTAQAPVDDGEAAPTAEQPRMRAASRNRNRLADRPWRGREQQPNTAVGQVAATIDDDAGEQCDARH</sequence>